<dbReference type="Proteomes" id="UP000735874">
    <property type="component" value="Unassembled WGS sequence"/>
</dbReference>
<keyword evidence="7" id="KW-1185">Reference proteome</keyword>
<comment type="caution">
    <text evidence="6">The sequence shown here is derived from an EMBL/GenBank/DDBJ whole genome shotgun (WGS) entry which is preliminary data.</text>
</comment>
<dbReference type="EMBL" id="RCMK01000792">
    <property type="protein sequence ID" value="KAG2912318.1"/>
    <property type="molecule type" value="Genomic_DNA"/>
</dbReference>
<protein>
    <submittedName>
        <fullName evidence="6">Uncharacterized protein</fullName>
    </submittedName>
</protein>
<dbReference type="Proteomes" id="UP000760860">
    <property type="component" value="Unassembled WGS sequence"/>
</dbReference>
<evidence type="ECO:0000313" key="1">
    <source>
        <dbReference type="EMBL" id="KAG2849675.1"/>
    </source>
</evidence>
<gene>
    <name evidence="6" type="ORF">PC110_g12310</name>
    <name evidence="1" type="ORF">PC113_g17353</name>
    <name evidence="2" type="ORF">PC115_g18638</name>
    <name evidence="3" type="ORF">PC117_g18941</name>
    <name evidence="4" type="ORF">PC118_g19444</name>
    <name evidence="5" type="ORF">PC129_g18736</name>
</gene>
<dbReference type="EMBL" id="RCMI01000979">
    <property type="protein sequence ID" value="KAG2892964.1"/>
    <property type="molecule type" value="Genomic_DNA"/>
</dbReference>
<dbReference type="Proteomes" id="UP000774804">
    <property type="component" value="Unassembled WGS sequence"/>
</dbReference>
<dbReference type="Proteomes" id="UP000251314">
    <property type="component" value="Unassembled WGS sequence"/>
</dbReference>
<evidence type="ECO:0000313" key="3">
    <source>
        <dbReference type="EMBL" id="KAG2912318.1"/>
    </source>
</evidence>
<sequence length="135" mass="15147">MQGDRDTNGRPALRVAEAKLAYAGLSENDVTVRVKEKEVAAGHGPVHLPVKIPEYCLPLKRDASDDFAVPAKRQKDICTEWKWKEEGGPIYSLEGDEMFFVNRDRATQQLLEIYKSNHNHAQTVVPIMDNVCGLV</sequence>
<evidence type="ECO:0000313" key="4">
    <source>
        <dbReference type="EMBL" id="KAG2965957.1"/>
    </source>
</evidence>
<dbReference type="Proteomes" id="UP000697107">
    <property type="component" value="Unassembled WGS sequence"/>
</dbReference>
<dbReference type="EMBL" id="RCML01001058">
    <property type="protein sequence ID" value="KAG2965957.1"/>
    <property type="molecule type" value="Genomic_DNA"/>
</dbReference>
<dbReference type="EMBL" id="RCMV01001120">
    <property type="protein sequence ID" value="KAG3210259.1"/>
    <property type="molecule type" value="Genomic_DNA"/>
</dbReference>
<dbReference type="EMBL" id="RCMG01000745">
    <property type="protein sequence ID" value="KAG2849675.1"/>
    <property type="molecule type" value="Genomic_DNA"/>
</dbReference>
<organism evidence="6 7">
    <name type="scientific">Phytophthora cactorum</name>
    <dbReference type="NCBI Taxonomy" id="29920"/>
    <lineage>
        <taxon>Eukaryota</taxon>
        <taxon>Sar</taxon>
        <taxon>Stramenopiles</taxon>
        <taxon>Oomycota</taxon>
        <taxon>Peronosporomycetes</taxon>
        <taxon>Peronosporales</taxon>
        <taxon>Peronosporaceae</taxon>
        <taxon>Phytophthora</taxon>
    </lineage>
</organism>
<evidence type="ECO:0000313" key="6">
    <source>
        <dbReference type="EMBL" id="RAW31331.1"/>
    </source>
</evidence>
<reference evidence="1" key="2">
    <citation type="submission" date="2018-10" db="EMBL/GenBank/DDBJ databases">
        <title>Effector identification in a new, highly contiguous assembly of the strawberry crown rot pathogen Phytophthora cactorum.</title>
        <authorList>
            <person name="Armitage A.D."/>
            <person name="Nellist C.F."/>
            <person name="Bates H."/>
            <person name="Vickerstaff R.J."/>
            <person name="Harrison R.J."/>
        </authorList>
    </citation>
    <scope>NUCLEOTIDE SEQUENCE</scope>
    <source>
        <strain evidence="1">15-7</strain>
        <strain evidence="2">4032</strain>
        <strain evidence="3">4040</strain>
        <strain evidence="4">P415</strain>
        <strain evidence="5">P421</strain>
    </source>
</reference>
<dbReference type="EMBL" id="MJFZ01000327">
    <property type="protein sequence ID" value="RAW31331.1"/>
    <property type="molecule type" value="Genomic_DNA"/>
</dbReference>
<name>A0A329S3L7_9STRA</name>
<evidence type="ECO:0000313" key="2">
    <source>
        <dbReference type="EMBL" id="KAG2892964.1"/>
    </source>
</evidence>
<reference evidence="6 7" key="1">
    <citation type="submission" date="2018-01" db="EMBL/GenBank/DDBJ databases">
        <title>Draft genome of the strawberry crown rot pathogen Phytophthora cactorum.</title>
        <authorList>
            <person name="Armitage A.D."/>
            <person name="Lysoe E."/>
            <person name="Nellist C.F."/>
            <person name="Harrison R.J."/>
            <person name="Brurberg M.B."/>
        </authorList>
    </citation>
    <scope>NUCLEOTIDE SEQUENCE [LARGE SCALE GENOMIC DNA]</scope>
    <source>
        <strain evidence="6 7">10300</strain>
    </source>
</reference>
<accession>A0A329S3L7</accession>
<proteinExistence type="predicted"/>
<dbReference type="AlphaFoldDB" id="A0A329S3L7"/>
<evidence type="ECO:0000313" key="7">
    <source>
        <dbReference type="Proteomes" id="UP000251314"/>
    </source>
</evidence>
<dbReference type="Proteomes" id="UP000736787">
    <property type="component" value="Unassembled WGS sequence"/>
</dbReference>
<dbReference type="VEuPathDB" id="FungiDB:PC110_g12310"/>
<evidence type="ECO:0000313" key="5">
    <source>
        <dbReference type="EMBL" id="KAG3210259.1"/>
    </source>
</evidence>